<dbReference type="SUPFAM" id="SSF52540">
    <property type="entry name" value="P-loop containing nucleoside triphosphate hydrolases"/>
    <property type="match status" value="1"/>
</dbReference>
<dbReference type="Pfam" id="PF00664">
    <property type="entry name" value="ABC_membrane"/>
    <property type="match status" value="1"/>
</dbReference>
<dbReference type="PROSITE" id="PS50893">
    <property type="entry name" value="ABC_TRANSPORTER_2"/>
    <property type="match status" value="1"/>
</dbReference>
<keyword evidence="8 11" id="KW-0472">Membrane</keyword>
<feature type="domain" description="ABC transporter" evidence="12">
    <location>
        <begin position="380"/>
        <end position="614"/>
    </location>
</feature>
<comment type="caution">
    <text evidence="14">The sequence shown here is derived from an EMBL/GenBank/DDBJ whole genome shotgun (WGS) entry which is preliminary data.</text>
</comment>
<dbReference type="PANTHER" id="PTHR43394:SF1">
    <property type="entry name" value="ATP-BINDING CASSETTE SUB-FAMILY B MEMBER 10, MITOCHONDRIAL"/>
    <property type="match status" value="1"/>
</dbReference>
<keyword evidence="7 11" id="KW-1133">Transmembrane helix</keyword>
<dbReference type="InterPro" id="IPR039421">
    <property type="entry name" value="Type_1_exporter"/>
</dbReference>
<dbReference type="FunFam" id="3.40.50.300:FF:000299">
    <property type="entry name" value="ABC transporter ATP-binding protein/permease"/>
    <property type="match status" value="1"/>
</dbReference>
<feature type="region of interest" description="Disordered" evidence="10">
    <location>
        <begin position="349"/>
        <end position="382"/>
    </location>
</feature>
<feature type="transmembrane region" description="Helical" evidence="11">
    <location>
        <begin position="274"/>
        <end position="295"/>
    </location>
</feature>
<keyword evidence="6 14" id="KW-0067">ATP-binding</keyword>
<comment type="subcellular location">
    <subcellularLocation>
        <location evidence="1">Cell membrane</location>
        <topology evidence="1">Multi-pass membrane protein</topology>
    </subcellularLocation>
</comment>
<dbReference type="InterPro" id="IPR036640">
    <property type="entry name" value="ABC1_TM_sf"/>
</dbReference>
<organism evidence="14 15">
    <name type="scientific">Pseudoclavibacter helvolus</name>
    <dbReference type="NCBI Taxonomy" id="255205"/>
    <lineage>
        <taxon>Bacteria</taxon>
        <taxon>Bacillati</taxon>
        <taxon>Actinomycetota</taxon>
        <taxon>Actinomycetes</taxon>
        <taxon>Micrococcales</taxon>
        <taxon>Microbacteriaceae</taxon>
        <taxon>Pseudoclavibacter</taxon>
    </lineage>
</organism>
<feature type="transmembrane region" description="Helical" evidence="11">
    <location>
        <begin position="47"/>
        <end position="67"/>
    </location>
</feature>
<dbReference type="SMART" id="SM00382">
    <property type="entry name" value="AAA"/>
    <property type="match status" value="1"/>
</dbReference>
<evidence type="ECO:0000256" key="5">
    <source>
        <dbReference type="ARBA" id="ARBA00022741"/>
    </source>
</evidence>
<dbReference type="InterPro" id="IPR017871">
    <property type="entry name" value="ABC_transporter-like_CS"/>
</dbReference>
<dbReference type="GO" id="GO:0005524">
    <property type="term" value="F:ATP binding"/>
    <property type="evidence" value="ECO:0007669"/>
    <property type="project" value="UniProtKB-KW"/>
</dbReference>
<keyword evidence="2" id="KW-0813">Transport</keyword>
<sequence length="622" mass="66436">MSTRTPPAPLGVQVEHLTSVDRGTARLLRQRSLRLMGQLLAPHRGSLVWLGVLVLVSQAASAAGPLLLSQAIDTGLPRLLEGDWRPFAIVVGALIVATIADAGLSNLFTRRAAALSQRVLLRVRTLLFEHTGRLGLDFHQRYTSGRVISRQTNDVDALAELLESGFGDLVNAVARMAFIATALFILDPLSALVALAVFVPVVLVTRHFQVVSSRLYRESSERSARLIVRFVETITGIRAMQAFRAEARNADVYGGLNGAYTDTGRRTAMAFGNLFTGINLISSIGLAVLVLVNGLRTLDGSIGVGLLVAAALYLVQLFQPMEAVGMFANTFQSAVAALEKISGVLEERPSVAEPSAARDEQRGAQRPPSGARQASGRGDMTLRGTTFSYGEGPLVLQRTDLHIAAGQTVAIVGPTGAGKTTLASLIARFADPTTGEVTLDGVDLRELQDSELRQRVVTVTQDPFLFQGTVASNIELGRPGASRDDIERAAKLIGADPFIRRMPDGYDTDLSHRGVKLSAGQRQLISFARAFVADPEVLILDEATSSLDIPSERAVQQALGTLLHDRTAVIIAHRLSTVNDADRVLVLDAGTIVEDGSPAELVAAGGRYAELHSAWLASLDSD</sequence>
<dbReference type="EMBL" id="JACHWJ010000001">
    <property type="protein sequence ID" value="MBB2956054.1"/>
    <property type="molecule type" value="Genomic_DNA"/>
</dbReference>
<evidence type="ECO:0000256" key="2">
    <source>
        <dbReference type="ARBA" id="ARBA00022448"/>
    </source>
</evidence>
<evidence type="ECO:0000256" key="10">
    <source>
        <dbReference type="SAM" id="MobiDB-lite"/>
    </source>
</evidence>
<evidence type="ECO:0000256" key="9">
    <source>
        <dbReference type="ARBA" id="ARBA00061644"/>
    </source>
</evidence>
<dbReference type="PROSITE" id="PS00211">
    <property type="entry name" value="ABC_TRANSPORTER_1"/>
    <property type="match status" value="1"/>
</dbReference>
<evidence type="ECO:0000256" key="8">
    <source>
        <dbReference type="ARBA" id="ARBA00023136"/>
    </source>
</evidence>
<evidence type="ECO:0000256" key="1">
    <source>
        <dbReference type="ARBA" id="ARBA00004651"/>
    </source>
</evidence>
<keyword evidence="5" id="KW-0547">Nucleotide-binding</keyword>
<dbReference type="InterPro" id="IPR027417">
    <property type="entry name" value="P-loop_NTPase"/>
</dbReference>
<gene>
    <name evidence="14" type="ORF">FHX72_000166</name>
</gene>
<keyword evidence="15" id="KW-1185">Reference proteome</keyword>
<dbReference type="CDD" id="cd18546">
    <property type="entry name" value="ABC_6TM_Rv0194_D2_like"/>
    <property type="match status" value="1"/>
</dbReference>
<dbReference type="SUPFAM" id="SSF90123">
    <property type="entry name" value="ABC transporter transmembrane region"/>
    <property type="match status" value="1"/>
</dbReference>
<dbReference type="Pfam" id="PF00005">
    <property type="entry name" value="ABC_tran"/>
    <property type="match status" value="1"/>
</dbReference>
<evidence type="ECO:0000313" key="14">
    <source>
        <dbReference type="EMBL" id="MBB2956054.1"/>
    </source>
</evidence>
<feature type="domain" description="ABC transmembrane type-1" evidence="13">
    <location>
        <begin position="48"/>
        <end position="333"/>
    </location>
</feature>
<evidence type="ECO:0000259" key="12">
    <source>
        <dbReference type="PROSITE" id="PS50893"/>
    </source>
</evidence>
<reference evidence="14 15" key="1">
    <citation type="submission" date="2020-08" db="EMBL/GenBank/DDBJ databases">
        <title>Sequencing the genomes of 1000 actinobacteria strains.</title>
        <authorList>
            <person name="Klenk H.-P."/>
        </authorList>
    </citation>
    <scope>NUCLEOTIDE SEQUENCE [LARGE SCALE GENOMIC DNA]</scope>
    <source>
        <strain evidence="14 15">DSM 20419</strain>
    </source>
</reference>
<dbReference type="RefSeq" id="WP_338109986.1">
    <property type="nucleotide sequence ID" value="NZ_JACHWJ010000001.1"/>
</dbReference>
<feature type="compositionally biased region" description="Basic and acidic residues" evidence="10">
    <location>
        <begin position="349"/>
        <end position="363"/>
    </location>
</feature>
<dbReference type="GO" id="GO:0016887">
    <property type="term" value="F:ATP hydrolysis activity"/>
    <property type="evidence" value="ECO:0007669"/>
    <property type="project" value="InterPro"/>
</dbReference>
<name>A0A7W4ULA8_9MICO</name>
<evidence type="ECO:0000256" key="11">
    <source>
        <dbReference type="SAM" id="Phobius"/>
    </source>
</evidence>
<feature type="transmembrane region" description="Helical" evidence="11">
    <location>
        <begin position="301"/>
        <end position="318"/>
    </location>
</feature>
<dbReference type="GO" id="GO:0005886">
    <property type="term" value="C:plasma membrane"/>
    <property type="evidence" value="ECO:0007669"/>
    <property type="project" value="UniProtKB-SubCell"/>
</dbReference>
<dbReference type="Proteomes" id="UP000545286">
    <property type="component" value="Unassembled WGS sequence"/>
</dbReference>
<evidence type="ECO:0000313" key="15">
    <source>
        <dbReference type="Proteomes" id="UP000545286"/>
    </source>
</evidence>
<feature type="transmembrane region" description="Helical" evidence="11">
    <location>
        <begin position="87"/>
        <end position="108"/>
    </location>
</feature>
<keyword evidence="3" id="KW-1003">Cell membrane</keyword>
<evidence type="ECO:0000256" key="6">
    <source>
        <dbReference type="ARBA" id="ARBA00022840"/>
    </source>
</evidence>
<dbReference type="PROSITE" id="PS50929">
    <property type="entry name" value="ABC_TM1F"/>
    <property type="match status" value="1"/>
</dbReference>
<dbReference type="Gene3D" id="1.20.1560.10">
    <property type="entry name" value="ABC transporter type 1, transmembrane domain"/>
    <property type="match status" value="1"/>
</dbReference>
<dbReference type="PANTHER" id="PTHR43394">
    <property type="entry name" value="ATP-DEPENDENT PERMEASE MDL1, MITOCHONDRIAL"/>
    <property type="match status" value="1"/>
</dbReference>
<dbReference type="Gene3D" id="3.40.50.300">
    <property type="entry name" value="P-loop containing nucleotide triphosphate hydrolases"/>
    <property type="match status" value="1"/>
</dbReference>
<dbReference type="InterPro" id="IPR003439">
    <property type="entry name" value="ABC_transporter-like_ATP-bd"/>
</dbReference>
<protein>
    <submittedName>
        <fullName evidence="14">ATP-binding cassette subfamily B protein</fullName>
    </submittedName>
</protein>
<feature type="transmembrane region" description="Helical" evidence="11">
    <location>
        <begin position="192"/>
        <end position="216"/>
    </location>
</feature>
<dbReference type="GO" id="GO:0015421">
    <property type="term" value="F:ABC-type oligopeptide transporter activity"/>
    <property type="evidence" value="ECO:0007669"/>
    <property type="project" value="TreeGrafter"/>
</dbReference>
<evidence type="ECO:0000256" key="4">
    <source>
        <dbReference type="ARBA" id="ARBA00022692"/>
    </source>
</evidence>
<dbReference type="InterPro" id="IPR011527">
    <property type="entry name" value="ABC1_TM_dom"/>
</dbReference>
<comment type="similarity">
    <text evidence="9">Belongs to the ABC transporter superfamily. Lipid exporter (TC 3.A.1.106) family.</text>
</comment>
<evidence type="ECO:0000259" key="13">
    <source>
        <dbReference type="PROSITE" id="PS50929"/>
    </source>
</evidence>
<dbReference type="InterPro" id="IPR003593">
    <property type="entry name" value="AAA+_ATPase"/>
</dbReference>
<evidence type="ECO:0000256" key="3">
    <source>
        <dbReference type="ARBA" id="ARBA00022475"/>
    </source>
</evidence>
<proteinExistence type="inferred from homology"/>
<accession>A0A7W4ULA8</accession>
<keyword evidence="4 11" id="KW-0812">Transmembrane</keyword>
<evidence type="ECO:0000256" key="7">
    <source>
        <dbReference type="ARBA" id="ARBA00022989"/>
    </source>
</evidence>
<dbReference type="AlphaFoldDB" id="A0A7W4ULA8"/>